<name>A0AAD9PJL1_9APIC</name>
<dbReference type="Proteomes" id="UP001214638">
    <property type="component" value="Unassembled WGS sequence"/>
</dbReference>
<dbReference type="AlphaFoldDB" id="A0AAD9PJL1"/>
<proteinExistence type="predicted"/>
<organism evidence="2 3">
    <name type="scientific">Babesia duncani</name>
    <dbReference type="NCBI Taxonomy" id="323732"/>
    <lineage>
        <taxon>Eukaryota</taxon>
        <taxon>Sar</taxon>
        <taxon>Alveolata</taxon>
        <taxon>Apicomplexa</taxon>
        <taxon>Aconoidasida</taxon>
        <taxon>Piroplasmida</taxon>
        <taxon>Babesiidae</taxon>
        <taxon>Babesia</taxon>
    </lineage>
</organism>
<keyword evidence="3" id="KW-1185">Reference proteome</keyword>
<feature type="compositionally biased region" description="Basic and acidic residues" evidence="1">
    <location>
        <begin position="16"/>
        <end position="30"/>
    </location>
</feature>
<evidence type="ECO:0000256" key="1">
    <source>
        <dbReference type="SAM" id="MobiDB-lite"/>
    </source>
</evidence>
<dbReference type="RefSeq" id="XP_067802880.1">
    <property type="nucleotide sequence ID" value="XM_067947658.1"/>
</dbReference>
<dbReference type="GeneID" id="94336933"/>
<dbReference type="EMBL" id="JALLKP010000003">
    <property type="protein sequence ID" value="KAK2196038.1"/>
    <property type="molecule type" value="Genomic_DNA"/>
</dbReference>
<dbReference type="KEGG" id="bdw:94336933"/>
<gene>
    <name evidence="2" type="ORF">BdWA1_002636</name>
</gene>
<comment type="caution">
    <text evidence="2">The sequence shown here is derived from an EMBL/GenBank/DDBJ whole genome shotgun (WGS) entry which is preliminary data.</text>
</comment>
<sequence length="105" mass="12151">MDAGVIVKRQKGKFKSNKESKESVTDSDKNSKFNVKIRDTKSPSVAELDTDYIADFGSEAYFDSDEDEGDINRSGNVPLKWYEHEDHIGTSRQYLVLHRYYRIHC</sequence>
<reference evidence="2" key="1">
    <citation type="journal article" date="2023" name="Nat. Microbiol.">
        <title>Babesia duncani multi-omics identifies virulence factors and drug targets.</title>
        <authorList>
            <person name="Singh P."/>
            <person name="Lonardi S."/>
            <person name="Liang Q."/>
            <person name="Vydyam P."/>
            <person name="Khabirova E."/>
            <person name="Fang T."/>
            <person name="Gihaz S."/>
            <person name="Thekkiniath J."/>
            <person name="Munshi M."/>
            <person name="Abel S."/>
            <person name="Ciampossin L."/>
            <person name="Batugedara G."/>
            <person name="Gupta M."/>
            <person name="Lu X.M."/>
            <person name="Lenz T."/>
            <person name="Chakravarty S."/>
            <person name="Cornillot E."/>
            <person name="Hu Y."/>
            <person name="Ma W."/>
            <person name="Gonzalez L.M."/>
            <person name="Sanchez S."/>
            <person name="Estrada K."/>
            <person name="Sanchez-Flores A."/>
            <person name="Montero E."/>
            <person name="Harb O.S."/>
            <person name="Le Roch K.G."/>
            <person name="Mamoun C.B."/>
        </authorList>
    </citation>
    <scope>NUCLEOTIDE SEQUENCE</scope>
    <source>
        <strain evidence="2">WA1</strain>
    </source>
</reference>
<accession>A0AAD9PJL1</accession>
<evidence type="ECO:0000313" key="2">
    <source>
        <dbReference type="EMBL" id="KAK2196038.1"/>
    </source>
</evidence>
<protein>
    <submittedName>
        <fullName evidence="2">Uncharacterized protein</fullName>
    </submittedName>
</protein>
<feature type="region of interest" description="Disordered" evidence="1">
    <location>
        <begin position="1"/>
        <end position="30"/>
    </location>
</feature>
<evidence type="ECO:0000313" key="3">
    <source>
        <dbReference type="Proteomes" id="UP001214638"/>
    </source>
</evidence>